<comment type="similarity">
    <text evidence="2 3">Belongs to the LOG family.</text>
</comment>
<dbReference type="OrthoDB" id="9801098at2"/>
<gene>
    <name evidence="4" type="ordered locus">Snov_1680</name>
</gene>
<sequence length="193" mass="20941">MRRICVFLGSNAGNRPEYREAAVAFGTRLAREGIGLVYGGASVGLMGALADAALAAGGEVIGVIPRGILEREVAHKGLGDLRIVGSMHERKALMAELADGFVALPGGIGTLEELFEVWTWAQLGSHEKPCALFDIDGYYERLLAFVDHVVEEGFMRPAHRDMLLVADDPEKLLALLRGYRPPSVTKWIGRGER</sequence>
<protein>
    <recommendedName>
        <fullName evidence="3">Cytokinin riboside 5'-monophosphate phosphoribohydrolase</fullName>
        <ecNumber evidence="3">3.2.2.n1</ecNumber>
    </recommendedName>
</protein>
<dbReference type="HOGENOM" id="CLU_058336_4_2_5"/>
<dbReference type="SUPFAM" id="SSF102405">
    <property type="entry name" value="MCP/YpsA-like"/>
    <property type="match status" value="1"/>
</dbReference>
<dbReference type="GO" id="GO:0005829">
    <property type="term" value="C:cytosol"/>
    <property type="evidence" value="ECO:0007669"/>
    <property type="project" value="TreeGrafter"/>
</dbReference>
<keyword evidence="3" id="KW-0378">Hydrolase</keyword>
<dbReference type="InterPro" id="IPR005269">
    <property type="entry name" value="LOG"/>
</dbReference>
<dbReference type="STRING" id="639283.Snov_1680"/>
<dbReference type="EC" id="3.2.2.n1" evidence="3"/>
<dbReference type="GO" id="GO:0008714">
    <property type="term" value="F:AMP nucleosidase activity"/>
    <property type="evidence" value="ECO:0007669"/>
    <property type="project" value="UniProtKB-EC"/>
</dbReference>
<evidence type="ECO:0000313" key="4">
    <source>
        <dbReference type="EMBL" id="ADH88985.1"/>
    </source>
</evidence>
<dbReference type="eggNOG" id="COG1611">
    <property type="taxonomic scope" value="Bacteria"/>
</dbReference>
<dbReference type="NCBIfam" id="TIGR00730">
    <property type="entry name" value="Rossman fold protein, TIGR00730 family"/>
    <property type="match status" value="1"/>
</dbReference>
<dbReference type="AlphaFoldDB" id="D7AAI2"/>
<dbReference type="GO" id="GO:0009691">
    <property type="term" value="P:cytokinin biosynthetic process"/>
    <property type="evidence" value="ECO:0007669"/>
    <property type="project" value="UniProtKB-UniRule"/>
</dbReference>
<organism evidence="4 5">
    <name type="scientific">Ancylobacter novellus (strain ATCC 8093 / DSM 506 / JCM 20403 / CCM 1077 / IAM 12100 / NBRC 12443 / NCIMB 10456)</name>
    <name type="common">Starkeya novella</name>
    <dbReference type="NCBI Taxonomy" id="639283"/>
    <lineage>
        <taxon>Bacteria</taxon>
        <taxon>Pseudomonadati</taxon>
        <taxon>Pseudomonadota</taxon>
        <taxon>Alphaproteobacteria</taxon>
        <taxon>Hyphomicrobiales</taxon>
        <taxon>Xanthobacteraceae</taxon>
        <taxon>Ancylobacter</taxon>
    </lineage>
</organism>
<dbReference type="Gene3D" id="3.40.50.450">
    <property type="match status" value="1"/>
</dbReference>
<comment type="catalytic activity">
    <reaction evidence="1">
        <text>AMP + H2O = D-ribose 5-phosphate + adenine</text>
        <dbReference type="Rhea" id="RHEA:20129"/>
        <dbReference type="ChEBI" id="CHEBI:15377"/>
        <dbReference type="ChEBI" id="CHEBI:16708"/>
        <dbReference type="ChEBI" id="CHEBI:78346"/>
        <dbReference type="ChEBI" id="CHEBI:456215"/>
        <dbReference type="EC" id="3.2.2.4"/>
    </reaction>
</comment>
<dbReference type="InterPro" id="IPR031100">
    <property type="entry name" value="LOG_fam"/>
</dbReference>
<dbReference type="EMBL" id="CP002026">
    <property type="protein sequence ID" value="ADH88985.1"/>
    <property type="molecule type" value="Genomic_DNA"/>
</dbReference>
<dbReference type="PANTHER" id="PTHR31223">
    <property type="entry name" value="LOG FAMILY PROTEIN YJL055W"/>
    <property type="match status" value="1"/>
</dbReference>
<dbReference type="Proteomes" id="UP000006633">
    <property type="component" value="Chromosome"/>
</dbReference>
<dbReference type="PANTHER" id="PTHR31223:SF70">
    <property type="entry name" value="LOG FAMILY PROTEIN YJL055W"/>
    <property type="match status" value="1"/>
</dbReference>
<evidence type="ECO:0000256" key="3">
    <source>
        <dbReference type="RuleBase" id="RU363015"/>
    </source>
</evidence>
<accession>D7AAI2</accession>
<evidence type="ECO:0000256" key="1">
    <source>
        <dbReference type="ARBA" id="ARBA00000274"/>
    </source>
</evidence>
<dbReference type="Pfam" id="PF03641">
    <property type="entry name" value="Lysine_decarbox"/>
    <property type="match status" value="1"/>
</dbReference>
<dbReference type="RefSeq" id="WP_013166489.1">
    <property type="nucleotide sequence ID" value="NC_014217.1"/>
</dbReference>
<proteinExistence type="inferred from homology"/>
<evidence type="ECO:0000313" key="5">
    <source>
        <dbReference type="Proteomes" id="UP000006633"/>
    </source>
</evidence>
<keyword evidence="5" id="KW-1185">Reference proteome</keyword>
<dbReference type="KEGG" id="sno:Snov_1680"/>
<evidence type="ECO:0000256" key="2">
    <source>
        <dbReference type="ARBA" id="ARBA00006763"/>
    </source>
</evidence>
<name>D7AAI2_ANCN5</name>
<keyword evidence="3" id="KW-0203">Cytokinin biosynthesis</keyword>
<dbReference type="FunFam" id="3.40.50.450:FF:000012">
    <property type="entry name" value="LOG family protein YvdD"/>
    <property type="match status" value="1"/>
</dbReference>
<reference evidence="4 5" key="1">
    <citation type="journal article" date="2012" name="Stand. Genomic Sci.">
        <title>Complete genome sequence of the facultatively chemolithoautotrophic and methylotrophic alpha Proteobacterium Starkeya novella type strain (ATCC 8093(T)).</title>
        <authorList>
            <person name="Kappler U."/>
            <person name="Davenport K."/>
            <person name="Beatson S."/>
            <person name="Lucas S."/>
            <person name="Lapidus A."/>
            <person name="Copeland A."/>
            <person name="Berry K.W."/>
            <person name="Glavina Del Rio T."/>
            <person name="Hammon N."/>
            <person name="Dalin E."/>
            <person name="Tice H."/>
            <person name="Pitluck S."/>
            <person name="Richardson P."/>
            <person name="Bruce D."/>
            <person name="Goodwin L.A."/>
            <person name="Han C."/>
            <person name="Tapia R."/>
            <person name="Detter J.C."/>
            <person name="Chang Y.J."/>
            <person name="Jeffries C.D."/>
            <person name="Land M."/>
            <person name="Hauser L."/>
            <person name="Kyrpides N.C."/>
            <person name="Goker M."/>
            <person name="Ivanova N."/>
            <person name="Klenk H.P."/>
            <person name="Woyke T."/>
        </authorList>
    </citation>
    <scope>NUCLEOTIDE SEQUENCE [LARGE SCALE GENOMIC DNA]</scope>
    <source>
        <strain evidence="5">ATCC 8093 / DSM 506 / JCM 20403 / CCM 1077 / IAM 12100 / NBRC 12443 / NCIMB 10456</strain>
    </source>
</reference>